<evidence type="ECO:0000313" key="3">
    <source>
        <dbReference type="Proteomes" id="UP000619355"/>
    </source>
</evidence>
<dbReference type="EMBL" id="BNBF01000017">
    <property type="protein sequence ID" value="GHG62037.1"/>
    <property type="molecule type" value="Genomic_DNA"/>
</dbReference>
<accession>A0A919EZQ9</accession>
<evidence type="ECO:0000256" key="1">
    <source>
        <dbReference type="SAM" id="MobiDB-lite"/>
    </source>
</evidence>
<protein>
    <submittedName>
        <fullName evidence="2">Uncharacterized protein</fullName>
    </submittedName>
</protein>
<name>A0A919EZQ9_9ACTN</name>
<proteinExistence type="predicted"/>
<sequence>MALGFKKPIQPDDPRLAGRETTYQSSRGGWYPEPKKPTPGKPKKG</sequence>
<dbReference type="Proteomes" id="UP000619355">
    <property type="component" value="Unassembled WGS sequence"/>
</dbReference>
<dbReference type="AlphaFoldDB" id="A0A919EZQ9"/>
<reference evidence="3" key="1">
    <citation type="journal article" date="2019" name="Int. J. Syst. Evol. Microbiol.">
        <title>The Global Catalogue of Microorganisms (GCM) 10K type strain sequencing project: providing services to taxonomists for standard genome sequencing and annotation.</title>
        <authorList>
            <consortium name="The Broad Institute Genomics Platform"/>
            <consortium name="The Broad Institute Genome Sequencing Center for Infectious Disease"/>
            <person name="Wu L."/>
            <person name="Ma J."/>
        </authorList>
    </citation>
    <scope>NUCLEOTIDE SEQUENCE [LARGE SCALE GENOMIC DNA]</scope>
    <source>
        <strain evidence="3">JCM 4253</strain>
    </source>
</reference>
<feature type="region of interest" description="Disordered" evidence="1">
    <location>
        <begin position="1"/>
        <end position="45"/>
    </location>
</feature>
<dbReference type="RefSeq" id="WP_189984596.1">
    <property type="nucleotide sequence ID" value="NZ_BNBF01000017.1"/>
</dbReference>
<gene>
    <name evidence="2" type="ORF">GCM10018980_51640</name>
</gene>
<keyword evidence="3" id="KW-1185">Reference proteome</keyword>
<feature type="compositionally biased region" description="Basic and acidic residues" evidence="1">
    <location>
        <begin position="9"/>
        <end position="18"/>
    </location>
</feature>
<organism evidence="2 3">
    <name type="scientific">Streptomyces capoamus</name>
    <dbReference type="NCBI Taxonomy" id="68183"/>
    <lineage>
        <taxon>Bacteria</taxon>
        <taxon>Bacillati</taxon>
        <taxon>Actinomycetota</taxon>
        <taxon>Actinomycetes</taxon>
        <taxon>Kitasatosporales</taxon>
        <taxon>Streptomycetaceae</taxon>
        <taxon>Streptomyces</taxon>
    </lineage>
</organism>
<comment type="caution">
    <text evidence="2">The sequence shown here is derived from an EMBL/GenBank/DDBJ whole genome shotgun (WGS) entry which is preliminary data.</text>
</comment>
<evidence type="ECO:0000313" key="2">
    <source>
        <dbReference type="EMBL" id="GHG62037.1"/>
    </source>
</evidence>